<gene>
    <name evidence="3" type="ORF">FB559_5187</name>
</gene>
<dbReference type="AlphaFoldDB" id="A0A543CQY5"/>
<organism evidence="3 4">
    <name type="scientific">Actinoallomurus bryophytorum</name>
    <dbReference type="NCBI Taxonomy" id="1490222"/>
    <lineage>
        <taxon>Bacteria</taxon>
        <taxon>Bacillati</taxon>
        <taxon>Actinomycetota</taxon>
        <taxon>Actinomycetes</taxon>
        <taxon>Streptosporangiales</taxon>
        <taxon>Thermomonosporaceae</taxon>
        <taxon>Actinoallomurus</taxon>
    </lineage>
</organism>
<name>A0A543CQY5_9ACTN</name>
<evidence type="ECO:0000313" key="4">
    <source>
        <dbReference type="Proteomes" id="UP000316096"/>
    </source>
</evidence>
<protein>
    <recommendedName>
        <fullName evidence="5">DUF11 domain-containing protein</fullName>
    </recommendedName>
</protein>
<evidence type="ECO:0000256" key="2">
    <source>
        <dbReference type="SAM" id="SignalP"/>
    </source>
</evidence>
<sequence>MSIGGLDMRGSIALLAFPVLAVAPSAHAAGPPPAADLRMVYVHPQIAKDSSGVTWHWVLTNSGAAGAETVVATHRVSPDQKIVGVSQPCAGQGNDVVCQFGSIKPGEKQAGWIKTKVARPGGDLRVNAQVTWRENQSILPDIGDPSAVDASDAWGASGTDATAEMPRQDSSLTDP</sequence>
<feature type="signal peptide" evidence="2">
    <location>
        <begin position="1"/>
        <end position="28"/>
    </location>
</feature>
<keyword evidence="2" id="KW-0732">Signal</keyword>
<evidence type="ECO:0000313" key="3">
    <source>
        <dbReference type="EMBL" id="TQL99501.1"/>
    </source>
</evidence>
<comment type="caution">
    <text evidence="3">The sequence shown here is derived from an EMBL/GenBank/DDBJ whole genome shotgun (WGS) entry which is preliminary data.</text>
</comment>
<dbReference type="Proteomes" id="UP000316096">
    <property type="component" value="Unassembled WGS sequence"/>
</dbReference>
<accession>A0A543CQY5</accession>
<reference evidence="3 4" key="1">
    <citation type="submission" date="2019-06" db="EMBL/GenBank/DDBJ databases">
        <title>Sequencing the genomes of 1000 actinobacteria strains.</title>
        <authorList>
            <person name="Klenk H.-P."/>
        </authorList>
    </citation>
    <scope>NUCLEOTIDE SEQUENCE [LARGE SCALE GENOMIC DNA]</scope>
    <source>
        <strain evidence="3 4">DSM 102200</strain>
    </source>
</reference>
<evidence type="ECO:0008006" key="5">
    <source>
        <dbReference type="Google" id="ProtNLM"/>
    </source>
</evidence>
<dbReference type="EMBL" id="VFOZ01000001">
    <property type="protein sequence ID" value="TQL99501.1"/>
    <property type="molecule type" value="Genomic_DNA"/>
</dbReference>
<feature type="region of interest" description="Disordered" evidence="1">
    <location>
        <begin position="139"/>
        <end position="175"/>
    </location>
</feature>
<evidence type="ECO:0000256" key="1">
    <source>
        <dbReference type="SAM" id="MobiDB-lite"/>
    </source>
</evidence>
<keyword evidence="4" id="KW-1185">Reference proteome</keyword>
<feature type="chain" id="PRO_5021797752" description="DUF11 domain-containing protein" evidence="2">
    <location>
        <begin position="29"/>
        <end position="175"/>
    </location>
</feature>
<proteinExistence type="predicted"/>